<feature type="compositionally biased region" description="Basic and acidic residues" evidence="1">
    <location>
        <begin position="9"/>
        <end position="26"/>
    </location>
</feature>
<comment type="caution">
    <text evidence="2">The sequence shown here is derived from an EMBL/GenBank/DDBJ whole genome shotgun (WGS) entry which is preliminary data.</text>
</comment>
<dbReference type="AlphaFoldDB" id="A0A8J3TSL6"/>
<gene>
    <name evidence="2" type="ORF">Pmi06nite_48380</name>
</gene>
<proteinExistence type="predicted"/>
<sequence>MCSTSKGRMRGEGAEDACARRREAGRGEFGAQRIGKTVGGDRGMARFLPVCSRGTISKLSF</sequence>
<accession>A0A8J3TSL6</accession>
<evidence type="ECO:0000313" key="2">
    <source>
        <dbReference type="EMBL" id="GII31396.1"/>
    </source>
</evidence>
<name>A0A8J3TSL6_9ACTN</name>
<evidence type="ECO:0000256" key="1">
    <source>
        <dbReference type="SAM" id="MobiDB-lite"/>
    </source>
</evidence>
<dbReference type="Proteomes" id="UP000650628">
    <property type="component" value="Unassembled WGS sequence"/>
</dbReference>
<protein>
    <submittedName>
        <fullName evidence="2">Uncharacterized protein</fullName>
    </submittedName>
</protein>
<keyword evidence="3" id="KW-1185">Reference proteome</keyword>
<evidence type="ECO:0000313" key="3">
    <source>
        <dbReference type="Proteomes" id="UP000650628"/>
    </source>
</evidence>
<organism evidence="2 3">
    <name type="scientific">Planotetraspora mira</name>
    <dbReference type="NCBI Taxonomy" id="58121"/>
    <lineage>
        <taxon>Bacteria</taxon>
        <taxon>Bacillati</taxon>
        <taxon>Actinomycetota</taxon>
        <taxon>Actinomycetes</taxon>
        <taxon>Streptosporangiales</taxon>
        <taxon>Streptosporangiaceae</taxon>
        <taxon>Planotetraspora</taxon>
    </lineage>
</organism>
<dbReference type="EMBL" id="BOOO01000026">
    <property type="protein sequence ID" value="GII31396.1"/>
    <property type="molecule type" value="Genomic_DNA"/>
</dbReference>
<feature type="region of interest" description="Disordered" evidence="1">
    <location>
        <begin position="1"/>
        <end position="36"/>
    </location>
</feature>
<reference evidence="2 3" key="1">
    <citation type="submission" date="2021-01" db="EMBL/GenBank/DDBJ databases">
        <title>Whole genome shotgun sequence of Planotetraspora mira NBRC 15435.</title>
        <authorList>
            <person name="Komaki H."/>
            <person name="Tamura T."/>
        </authorList>
    </citation>
    <scope>NUCLEOTIDE SEQUENCE [LARGE SCALE GENOMIC DNA]</scope>
    <source>
        <strain evidence="2 3">NBRC 15435</strain>
    </source>
</reference>